<dbReference type="EMBL" id="CP002959">
    <property type="protein sequence ID" value="AFM14002.1"/>
    <property type="molecule type" value="Genomic_DNA"/>
</dbReference>
<dbReference type="HOGENOM" id="CLU_2412331_0_0_12"/>
<keyword evidence="1" id="KW-0175">Coiled coil</keyword>
<reference evidence="3 4" key="1">
    <citation type="submission" date="2012-06" db="EMBL/GenBank/DDBJ databases">
        <title>The complete chromosome of genome of Turneriella parva DSM 21527.</title>
        <authorList>
            <consortium name="US DOE Joint Genome Institute (JGI-PGF)"/>
            <person name="Lucas S."/>
            <person name="Han J."/>
            <person name="Lapidus A."/>
            <person name="Bruce D."/>
            <person name="Goodwin L."/>
            <person name="Pitluck S."/>
            <person name="Peters L."/>
            <person name="Kyrpides N."/>
            <person name="Mavromatis K."/>
            <person name="Ivanova N."/>
            <person name="Mikhailova N."/>
            <person name="Chertkov O."/>
            <person name="Detter J.C."/>
            <person name="Tapia R."/>
            <person name="Han C."/>
            <person name="Land M."/>
            <person name="Hauser L."/>
            <person name="Markowitz V."/>
            <person name="Cheng J.-F."/>
            <person name="Hugenholtz P."/>
            <person name="Woyke T."/>
            <person name="Wu D."/>
            <person name="Gronow S."/>
            <person name="Wellnitz S."/>
            <person name="Brambilla E."/>
            <person name="Klenk H.-P."/>
            <person name="Eisen J.A."/>
        </authorList>
    </citation>
    <scope>NUCLEOTIDE SEQUENCE [LARGE SCALE GENOMIC DNA]</scope>
    <source>
        <strain evidence="4">ATCC BAA-1111 / DSM 21527 / NCTC 11395 / H</strain>
    </source>
</reference>
<dbReference type="RefSeq" id="WP_014804498.1">
    <property type="nucleotide sequence ID" value="NC_018020.1"/>
</dbReference>
<keyword evidence="2" id="KW-0472">Membrane</keyword>
<keyword evidence="2" id="KW-0812">Transmembrane</keyword>
<dbReference type="Proteomes" id="UP000006048">
    <property type="component" value="Chromosome"/>
</dbReference>
<feature type="coiled-coil region" evidence="1">
    <location>
        <begin position="39"/>
        <end position="66"/>
    </location>
</feature>
<protein>
    <submittedName>
        <fullName evidence="3">Uncharacterized protein</fullName>
    </submittedName>
</protein>
<dbReference type="KEGG" id="tpx:Turpa_3364"/>
<sequence>MDLKEYIGHALSIAGILISIATAIWATMQMRRSVGITFSLDIRRNIERLERNKQKFRETVPEAYKEFFDVQSELETVDKKLQEIFKLRKDPH</sequence>
<evidence type="ECO:0000313" key="3">
    <source>
        <dbReference type="EMBL" id="AFM14002.1"/>
    </source>
</evidence>
<evidence type="ECO:0000256" key="1">
    <source>
        <dbReference type="SAM" id="Coils"/>
    </source>
</evidence>
<keyword evidence="2" id="KW-1133">Transmembrane helix</keyword>
<dbReference type="STRING" id="869212.Turpa_3364"/>
<gene>
    <name evidence="3" type="ordered locus">Turpa_3364</name>
</gene>
<proteinExistence type="predicted"/>
<name>I4B9P5_TURPD</name>
<evidence type="ECO:0000256" key="2">
    <source>
        <dbReference type="SAM" id="Phobius"/>
    </source>
</evidence>
<organism evidence="3 4">
    <name type="scientific">Turneriella parva (strain ATCC BAA-1111 / DSM 21527 / NCTC 11395 / H)</name>
    <name type="common">Leptospira parva</name>
    <dbReference type="NCBI Taxonomy" id="869212"/>
    <lineage>
        <taxon>Bacteria</taxon>
        <taxon>Pseudomonadati</taxon>
        <taxon>Spirochaetota</taxon>
        <taxon>Spirochaetia</taxon>
        <taxon>Leptospirales</taxon>
        <taxon>Leptospiraceae</taxon>
        <taxon>Turneriella</taxon>
    </lineage>
</organism>
<accession>I4B9P5</accession>
<dbReference type="AlphaFoldDB" id="I4B9P5"/>
<evidence type="ECO:0000313" key="4">
    <source>
        <dbReference type="Proteomes" id="UP000006048"/>
    </source>
</evidence>
<keyword evidence="4" id="KW-1185">Reference proteome</keyword>
<feature type="transmembrane region" description="Helical" evidence="2">
    <location>
        <begin position="6"/>
        <end position="26"/>
    </location>
</feature>